<dbReference type="Gene3D" id="3.40.50.150">
    <property type="entry name" value="Vaccinia Virus protein VP39"/>
    <property type="match status" value="1"/>
</dbReference>
<dbReference type="InterPro" id="IPR025714">
    <property type="entry name" value="Methyltranfer_dom"/>
</dbReference>
<name>A0A6G5QH69_9BACT</name>
<dbReference type="EMBL" id="CP012542">
    <property type="protein sequence ID" value="QCD45010.1"/>
    <property type="molecule type" value="Genomic_DNA"/>
</dbReference>
<protein>
    <recommendedName>
        <fullName evidence="1">Methyltransferase domain-containing protein</fullName>
    </recommendedName>
</protein>
<evidence type="ECO:0000313" key="2">
    <source>
        <dbReference type="EMBL" id="QCD45010.1"/>
    </source>
</evidence>
<proteinExistence type="predicted"/>
<feature type="domain" description="Methyltransferase" evidence="1">
    <location>
        <begin position="29"/>
        <end position="185"/>
    </location>
</feature>
<evidence type="ECO:0000313" key="3">
    <source>
        <dbReference type="Proteomes" id="UP000503264"/>
    </source>
</evidence>
<gene>
    <name evidence="2" type="ORF">CMUC_1244</name>
</gene>
<dbReference type="Proteomes" id="UP000503264">
    <property type="component" value="Chromosome"/>
</dbReference>
<dbReference type="Pfam" id="PF13847">
    <property type="entry name" value="Methyltransf_31"/>
    <property type="match status" value="1"/>
</dbReference>
<dbReference type="RefSeq" id="WP_034967343.1">
    <property type="nucleotide sequence ID" value="NZ_CP012542.1"/>
</dbReference>
<dbReference type="InterPro" id="IPR029063">
    <property type="entry name" value="SAM-dependent_MTases_sf"/>
</dbReference>
<evidence type="ECO:0000259" key="1">
    <source>
        <dbReference type="Pfam" id="PF13847"/>
    </source>
</evidence>
<accession>A0A6G5QH69</accession>
<dbReference type="CDD" id="cd02440">
    <property type="entry name" value="AdoMet_MTases"/>
    <property type="match status" value="1"/>
</dbReference>
<sequence>MYKNLKGLKFPDSAIINFFFKNGLQNLTNQNVLELACSNGNNLSLFSSYENRCVGVDINPINIQNGEYNFKNVFGYKNYEFHACDMFDFVSKNANFDADILLIPNVINYFLRADFLRLLRLLKENKIYKPNALFFLRTRSIRDFRYGIGKMVEKNCFKMADDYDITGEAGCLNTLYQEHELVEILQNELSLNDFKILTYESSNIMKNEYLINDSDIVIYGRIL</sequence>
<dbReference type="SUPFAM" id="SSF53335">
    <property type="entry name" value="S-adenosyl-L-methionine-dependent methyltransferases"/>
    <property type="match status" value="1"/>
</dbReference>
<reference evidence="2 3" key="1">
    <citation type="submission" date="2016-07" db="EMBL/GenBank/DDBJ databases">
        <title>Comparative genomics of the Campylobacter concisus group.</title>
        <authorList>
            <person name="Miller W.G."/>
            <person name="Yee E."/>
            <person name="Chapman M.H."/>
            <person name="Huynh S."/>
            <person name="Bono J.L."/>
            <person name="On S.L.W."/>
            <person name="StLeger J."/>
            <person name="Foster G."/>
            <person name="Parker C.T."/>
        </authorList>
    </citation>
    <scope>NUCLEOTIDE SEQUENCE [LARGE SCALE GENOMIC DNA]</scope>
    <source>
        <strain evidence="2 3">CCUG 21559</strain>
    </source>
</reference>
<dbReference type="AlphaFoldDB" id="A0A6G5QH69"/>
<keyword evidence="3" id="KW-1185">Reference proteome</keyword>
<organism evidence="2 3">
    <name type="scientific">Campylobacter mucosalis CCUG 21559</name>
    <dbReference type="NCBI Taxonomy" id="1032067"/>
    <lineage>
        <taxon>Bacteria</taxon>
        <taxon>Pseudomonadati</taxon>
        <taxon>Campylobacterota</taxon>
        <taxon>Epsilonproteobacteria</taxon>
        <taxon>Campylobacterales</taxon>
        <taxon>Campylobacteraceae</taxon>
        <taxon>Campylobacter</taxon>
    </lineage>
</organism>